<dbReference type="OrthoDB" id="10471958at2759"/>
<evidence type="ECO:0000256" key="3">
    <source>
        <dbReference type="ARBA" id="ARBA00022676"/>
    </source>
</evidence>
<dbReference type="InterPro" id="IPR008630">
    <property type="entry name" value="Glyco_trans_34"/>
</dbReference>
<dbReference type="Pfam" id="PF05637">
    <property type="entry name" value="Glyco_transf_34"/>
    <property type="match status" value="1"/>
</dbReference>
<evidence type="ECO:0000256" key="1">
    <source>
        <dbReference type="ARBA" id="ARBA00004323"/>
    </source>
</evidence>
<evidence type="ECO:0000256" key="4">
    <source>
        <dbReference type="ARBA" id="ARBA00022679"/>
    </source>
</evidence>
<sequence length="323" mass="37060">MKYSHFLLSSRSRYHLRRTLRHQRITFFCGLLTFVVLRSYVGAGKFGTPIQDYDEIRHHLHNFRLRHQQKLLLTEELRISDPSVQVDPSFLLKRDILVPSLSSSWMETGSSSGRPGDQTPPSAPRTLLVTSSQLNRCESAVEAHFLLKLLKNKMDYCSLHGIEVFLDAESESDSESARLRVLRRLLVSHPETEWIWWLDSTAMFTNMSHELPYESYAGHNVVMHYEASNGISRSVLIRNSEWALNHLQKVDWNSKPSEEVMVDMEMKVDDFGGSTEEGDGTWPFITDFGSCNMCTKGMDLGCMSRIERAFIYADGQHRHVISG</sequence>
<keyword evidence="5" id="KW-0812">Transmembrane</keyword>
<dbReference type="InterPro" id="IPR029044">
    <property type="entry name" value="Nucleotide-diphossugar_trans"/>
</dbReference>
<keyword evidence="3" id="KW-0328">Glycosyltransferase</keyword>
<proteinExistence type="inferred from homology"/>
<feature type="region of interest" description="Disordered" evidence="7">
    <location>
        <begin position="105"/>
        <end position="124"/>
    </location>
</feature>
<accession>A0A8T2SQM2</accession>
<dbReference type="PANTHER" id="PTHR31311">
    <property type="entry name" value="XYLOGLUCAN 6-XYLOSYLTRANSFERASE 5-RELATED-RELATED"/>
    <property type="match status" value="1"/>
</dbReference>
<keyword evidence="9" id="KW-1185">Reference proteome</keyword>
<evidence type="ECO:0000313" key="9">
    <source>
        <dbReference type="Proteomes" id="UP000825935"/>
    </source>
</evidence>
<keyword evidence="4" id="KW-0808">Transferase</keyword>
<keyword evidence="5" id="KW-0735">Signal-anchor</keyword>
<organism evidence="8 9">
    <name type="scientific">Ceratopteris richardii</name>
    <name type="common">Triangle waterfern</name>
    <dbReference type="NCBI Taxonomy" id="49495"/>
    <lineage>
        <taxon>Eukaryota</taxon>
        <taxon>Viridiplantae</taxon>
        <taxon>Streptophyta</taxon>
        <taxon>Embryophyta</taxon>
        <taxon>Tracheophyta</taxon>
        <taxon>Polypodiopsida</taxon>
        <taxon>Polypodiidae</taxon>
        <taxon>Polypodiales</taxon>
        <taxon>Pteridineae</taxon>
        <taxon>Pteridaceae</taxon>
        <taxon>Parkerioideae</taxon>
        <taxon>Ceratopteris</taxon>
    </lineage>
</organism>
<reference evidence="8" key="1">
    <citation type="submission" date="2021-08" db="EMBL/GenBank/DDBJ databases">
        <title>WGS assembly of Ceratopteris richardii.</title>
        <authorList>
            <person name="Marchant D.B."/>
            <person name="Chen G."/>
            <person name="Jenkins J."/>
            <person name="Shu S."/>
            <person name="Leebens-Mack J."/>
            <person name="Grimwood J."/>
            <person name="Schmutz J."/>
            <person name="Soltis P."/>
            <person name="Soltis D."/>
            <person name="Chen Z.-H."/>
        </authorList>
    </citation>
    <scope>NUCLEOTIDE SEQUENCE</scope>
    <source>
        <strain evidence="8">Whitten #5841</strain>
        <tissue evidence="8">Leaf</tissue>
    </source>
</reference>
<protein>
    <submittedName>
        <fullName evidence="8">Uncharacterized protein</fullName>
    </submittedName>
</protein>
<name>A0A8T2SQM2_CERRI</name>
<dbReference type="GO" id="GO:0000139">
    <property type="term" value="C:Golgi membrane"/>
    <property type="evidence" value="ECO:0007669"/>
    <property type="project" value="UniProtKB-SubCell"/>
</dbReference>
<gene>
    <name evidence="8" type="ORF">KP509_18G057700</name>
</gene>
<evidence type="ECO:0000313" key="8">
    <source>
        <dbReference type="EMBL" id="KAH7365984.1"/>
    </source>
</evidence>
<keyword evidence="6" id="KW-0333">Golgi apparatus</keyword>
<dbReference type="Proteomes" id="UP000825935">
    <property type="component" value="Chromosome 18"/>
</dbReference>
<comment type="subcellular location">
    <subcellularLocation>
        <location evidence="1">Golgi apparatus membrane</location>
        <topology evidence="1">Single-pass type II membrane protein</topology>
    </subcellularLocation>
</comment>
<evidence type="ECO:0000256" key="5">
    <source>
        <dbReference type="ARBA" id="ARBA00022968"/>
    </source>
</evidence>
<dbReference type="EMBL" id="CM035423">
    <property type="protein sequence ID" value="KAH7365984.1"/>
    <property type="molecule type" value="Genomic_DNA"/>
</dbReference>
<comment type="similarity">
    <text evidence="2">Belongs to the glycosyltransferase 34 family.</text>
</comment>
<dbReference type="AlphaFoldDB" id="A0A8T2SQM2"/>
<evidence type="ECO:0000256" key="2">
    <source>
        <dbReference type="ARBA" id="ARBA00005664"/>
    </source>
</evidence>
<comment type="caution">
    <text evidence="8">The sequence shown here is derived from an EMBL/GenBank/DDBJ whole genome shotgun (WGS) entry which is preliminary data.</text>
</comment>
<dbReference type="GO" id="GO:0016757">
    <property type="term" value="F:glycosyltransferase activity"/>
    <property type="evidence" value="ECO:0007669"/>
    <property type="project" value="UniProtKB-KW"/>
</dbReference>
<dbReference type="PANTHER" id="PTHR31311:SF44">
    <property type="entry name" value="GLYCOSYLTRANSFERASE 2-RELATED"/>
    <property type="match status" value="1"/>
</dbReference>
<dbReference type="Gene3D" id="3.90.550.10">
    <property type="entry name" value="Spore Coat Polysaccharide Biosynthesis Protein SpsA, Chain A"/>
    <property type="match status" value="1"/>
</dbReference>
<evidence type="ECO:0000256" key="6">
    <source>
        <dbReference type="ARBA" id="ARBA00023034"/>
    </source>
</evidence>
<evidence type="ECO:0000256" key="7">
    <source>
        <dbReference type="SAM" id="MobiDB-lite"/>
    </source>
</evidence>